<dbReference type="EMBL" id="AP020426">
    <property type="protein sequence ID" value="BBN67479.1"/>
    <property type="molecule type" value="Genomic_DNA"/>
</dbReference>
<proteinExistence type="predicted"/>
<sequence length="141" mass="16036">LRPRQDMRPVPFDSSRRPDQDLPFSPSETTNSGHELDWFELKLSRRRAPPPPPKPGVSTARTQQAGPSRESCQLAELEQEAAVRDGGRILHLHLRHPLLHHQYLRLHHPTCGDNALDMRHVLSQFTRTMATAYGEGAVRKL</sequence>
<evidence type="ECO:0000256" key="1">
    <source>
        <dbReference type="SAM" id="MobiDB-lite"/>
    </source>
</evidence>
<protein>
    <submittedName>
        <fullName evidence="2">Pollen-specific leucine-rich repeat extensin-like protein 1</fullName>
    </submittedName>
</protein>
<organism evidence="2">
    <name type="scientific">Prunus dulcis</name>
    <name type="common">Almond</name>
    <name type="synonym">Amygdalus dulcis</name>
    <dbReference type="NCBI Taxonomy" id="3755"/>
    <lineage>
        <taxon>Eukaryota</taxon>
        <taxon>Viridiplantae</taxon>
        <taxon>Streptophyta</taxon>
        <taxon>Embryophyta</taxon>
        <taxon>Tracheophyta</taxon>
        <taxon>Spermatophyta</taxon>
        <taxon>Magnoliopsida</taxon>
        <taxon>eudicotyledons</taxon>
        <taxon>Gunneridae</taxon>
        <taxon>Pentapetalae</taxon>
        <taxon>rosids</taxon>
        <taxon>fabids</taxon>
        <taxon>Rosales</taxon>
        <taxon>Rosaceae</taxon>
        <taxon>Amygdaloideae</taxon>
        <taxon>Amygdaleae</taxon>
        <taxon>Prunus</taxon>
    </lineage>
</organism>
<reference evidence="2" key="1">
    <citation type="journal article" date="2019" name="Science">
        <title>Mutation of a bHLH transcription factor allowed almond domestication.</title>
        <authorList>
            <person name="Sanchez-Perez R."/>
            <person name="Pavan S."/>
            <person name="Mazzeo R."/>
            <person name="Moldovan C."/>
            <person name="Aiese Cigliano R."/>
            <person name="Del Cueto J."/>
            <person name="Ricciardi F."/>
            <person name="Lotti C."/>
            <person name="Ricciardi L."/>
            <person name="Dicenta F."/>
            <person name="Lopez-Marques R.L."/>
            <person name="Lindberg Moller B."/>
        </authorList>
    </citation>
    <scope>NUCLEOTIDE SEQUENCE</scope>
</reference>
<feature type="non-terminal residue" evidence="2">
    <location>
        <position position="1"/>
    </location>
</feature>
<evidence type="ECO:0000313" key="2">
    <source>
        <dbReference type="EMBL" id="BBN67479.1"/>
    </source>
</evidence>
<name>A0A5H2XKD4_PRUDU</name>
<accession>A0A5H2XKD4</accession>
<dbReference type="AlphaFoldDB" id="A0A5H2XKD4"/>
<feature type="region of interest" description="Disordered" evidence="1">
    <location>
        <begin position="1"/>
        <end position="73"/>
    </location>
</feature>
<feature type="compositionally biased region" description="Basic and acidic residues" evidence="1">
    <location>
        <begin position="34"/>
        <end position="43"/>
    </location>
</feature>
<gene>
    <name evidence="2" type="ORF">Prudu_89S000700</name>
</gene>